<comment type="domain">
    <text evidence="5">The RxLR-dEER motif acts to carry the protein into the host cell cytoplasm through binding to cell surface phosphatidylinositol-3-phosphate.</text>
</comment>
<dbReference type="AlphaFoldDB" id="E0W4W1"/>
<dbReference type="KEGG" id="psoj:PHYSODRAFT_285298"/>
<evidence type="ECO:0000256" key="3">
    <source>
        <dbReference type="ARBA" id="ARBA00022525"/>
    </source>
</evidence>
<dbReference type="EMBL" id="JN254333">
    <property type="protein sequence ID" value="AEK81146.1"/>
    <property type="molecule type" value="Genomic_DNA"/>
</dbReference>
<name>E0W4W1_PHYSO</name>
<evidence type="ECO:0000313" key="6">
    <source>
        <dbReference type="EMBL" id="AEK81146.1"/>
    </source>
</evidence>
<protein>
    <recommendedName>
        <fullName evidence="5">RxLR effector protein</fullName>
    </recommendedName>
</protein>
<comment type="similarity">
    <text evidence="2 5">Belongs to the RxLR effector family.</text>
</comment>
<evidence type="ECO:0000256" key="2">
    <source>
        <dbReference type="ARBA" id="ARBA00010400"/>
    </source>
</evidence>
<feature type="signal peptide" evidence="5">
    <location>
        <begin position="1"/>
        <end position="20"/>
    </location>
</feature>
<dbReference type="RefSeq" id="XP_009522285.1">
    <property type="nucleotide sequence ID" value="XM_009523990.1"/>
</dbReference>
<comment type="function">
    <text evidence="5">Effector that suppresses plant defense responses during pathogen infection.</text>
</comment>
<dbReference type="OrthoDB" id="146411at2759"/>
<sequence>MQFGFFLLVVIAALATSCEAALDSTNAAITLSSKASTDIDTNAVGAVSVYAARFLRAGDTPNADAAEHYDEPIDQERANAWYDKVASFVANLNKGKAASTEKKAAADLTRTFRSPPTADKVTRSKSFSYQKATTQKLTRFESLPNVNAFTDKDVLRKAEGHINNDFKKFDRLEKTPDDIIKRYDLDTSVLTSAKSREQLRGAA</sequence>
<dbReference type="InterPro" id="IPR031825">
    <property type="entry name" value="RXLR"/>
</dbReference>
<evidence type="ECO:0000256" key="5">
    <source>
        <dbReference type="RuleBase" id="RU367124"/>
    </source>
</evidence>
<proteinExistence type="inferred from homology"/>
<comment type="subcellular location">
    <subcellularLocation>
        <location evidence="1 5">Secreted</location>
    </subcellularLocation>
</comment>
<reference evidence="6" key="1">
    <citation type="journal article" date="2011" name="Plant Cell">
        <title>Transcriptional programming and functional interactions within the Phytophthora sojae RXLR effector repertoire.</title>
        <authorList>
            <person name="Wang Q."/>
            <person name="Han C."/>
            <person name="Ferreira A.O."/>
            <person name="Yu X."/>
            <person name="Ye W."/>
            <person name="Tripathy S."/>
            <person name="Kale S.D."/>
            <person name="Gu B."/>
            <person name="Sheng Y."/>
            <person name="Sui Y."/>
            <person name="Wang X."/>
            <person name="Zhang Z."/>
            <person name="Cheng B."/>
            <person name="Dong S."/>
            <person name="Shan W."/>
            <person name="Zheng X."/>
            <person name="Dou D."/>
            <person name="Tyler B.M."/>
            <person name="Wang Y."/>
        </authorList>
    </citation>
    <scope>NUCLEOTIDE SEQUENCE</scope>
    <source>
        <strain evidence="6">P7076</strain>
    </source>
</reference>
<evidence type="ECO:0000256" key="4">
    <source>
        <dbReference type="ARBA" id="ARBA00022729"/>
    </source>
</evidence>
<evidence type="ECO:0000256" key="1">
    <source>
        <dbReference type="ARBA" id="ARBA00004613"/>
    </source>
</evidence>
<keyword evidence="3 5" id="KW-0964">Secreted</keyword>
<organism evidence="6">
    <name type="scientific">Phytophthora sojae</name>
    <name type="common">Soybean stem and root rot agent</name>
    <name type="synonym">Phytophthora megasperma f. sp. glycines</name>
    <dbReference type="NCBI Taxonomy" id="67593"/>
    <lineage>
        <taxon>Eukaryota</taxon>
        <taxon>Sar</taxon>
        <taxon>Stramenopiles</taxon>
        <taxon>Oomycota</taxon>
        <taxon>Peronosporomycetes</taxon>
        <taxon>Peronosporales</taxon>
        <taxon>Peronosporaceae</taxon>
        <taxon>Phytophthora</taxon>
    </lineage>
</organism>
<gene>
    <name evidence="6" type="primary">Avh</name>
</gene>
<dbReference type="VEuPathDB" id="FungiDB:PHYSODRAFT_285298"/>
<accession>E0W4W1</accession>
<keyword evidence="4 5" id="KW-0732">Signal</keyword>
<dbReference type="Pfam" id="PF16810">
    <property type="entry name" value="RXLR"/>
    <property type="match status" value="1"/>
</dbReference>
<feature type="chain" id="PRO_5044988205" description="RxLR effector protein" evidence="5">
    <location>
        <begin position="21"/>
        <end position="203"/>
    </location>
</feature>